<dbReference type="PROSITE" id="PS51683">
    <property type="entry name" value="SAM_OMT_II"/>
    <property type="match status" value="1"/>
</dbReference>
<evidence type="ECO:0000259" key="5">
    <source>
        <dbReference type="Pfam" id="PF00891"/>
    </source>
</evidence>
<protein>
    <submittedName>
        <fullName evidence="7">S-adenosyl-L-methionine-dependent methyltransferase</fullName>
    </submittedName>
</protein>
<dbReference type="PANTHER" id="PTHR43712">
    <property type="entry name" value="PUTATIVE (AFU_ORTHOLOGUE AFUA_4G14580)-RELATED"/>
    <property type="match status" value="1"/>
</dbReference>
<dbReference type="InterPro" id="IPR016461">
    <property type="entry name" value="COMT-like"/>
</dbReference>
<name>A0A316UM48_9BASI</name>
<dbReference type="InterPro" id="IPR036390">
    <property type="entry name" value="WH_DNA-bd_sf"/>
</dbReference>
<dbReference type="RefSeq" id="XP_025360974.1">
    <property type="nucleotide sequence ID" value="XM_025506653.1"/>
</dbReference>
<dbReference type="Gene3D" id="1.10.10.10">
    <property type="entry name" value="Winged helix-like DNA-binding domain superfamily/Winged helix DNA-binding domain"/>
    <property type="match status" value="1"/>
</dbReference>
<gene>
    <name evidence="7" type="ORF">BDZ90DRAFT_233493</name>
</gene>
<proteinExistence type="predicted"/>
<evidence type="ECO:0000256" key="3">
    <source>
        <dbReference type="ARBA" id="ARBA00022691"/>
    </source>
</evidence>
<dbReference type="GO" id="GO:0046983">
    <property type="term" value="F:protein dimerization activity"/>
    <property type="evidence" value="ECO:0007669"/>
    <property type="project" value="InterPro"/>
</dbReference>
<dbReference type="SUPFAM" id="SSF46785">
    <property type="entry name" value="Winged helix' DNA-binding domain"/>
    <property type="match status" value="1"/>
</dbReference>
<dbReference type="EMBL" id="KZ819672">
    <property type="protein sequence ID" value="PWN26362.1"/>
    <property type="molecule type" value="Genomic_DNA"/>
</dbReference>
<dbReference type="Pfam" id="PF00891">
    <property type="entry name" value="Methyltransf_2"/>
    <property type="match status" value="1"/>
</dbReference>
<organism evidence="7 8">
    <name type="scientific">Jaminaea rosea</name>
    <dbReference type="NCBI Taxonomy" id="1569628"/>
    <lineage>
        <taxon>Eukaryota</taxon>
        <taxon>Fungi</taxon>
        <taxon>Dikarya</taxon>
        <taxon>Basidiomycota</taxon>
        <taxon>Ustilaginomycotina</taxon>
        <taxon>Exobasidiomycetes</taxon>
        <taxon>Microstromatales</taxon>
        <taxon>Microstromatales incertae sedis</taxon>
        <taxon>Jaminaea</taxon>
    </lineage>
</organism>
<evidence type="ECO:0000313" key="8">
    <source>
        <dbReference type="Proteomes" id="UP000245884"/>
    </source>
</evidence>
<dbReference type="InterPro" id="IPR012967">
    <property type="entry name" value="COMT_dimerisation"/>
</dbReference>
<dbReference type="InterPro" id="IPR029063">
    <property type="entry name" value="SAM-dependent_MTases_sf"/>
</dbReference>
<dbReference type="SUPFAM" id="SSF53335">
    <property type="entry name" value="S-adenosyl-L-methionine-dependent methyltransferases"/>
    <property type="match status" value="1"/>
</dbReference>
<dbReference type="Proteomes" id="UP000245884">
    <property type="component" value="Unassembled WGS sequence"/>
</dbReference>
<dbReference type="AlphaFoldDB" id="A0A316UM48"/>
<dbReference type="Pfam" id="PF08100">
    <property type="entry name" value="Dimerisation"/>
    <property type="match status" value="1"/>
</dbReference>
<evidence type="ECO:0000256" key="1">
    <source>
        <dbReference type="ARBA" id="ARBA00022603"/>
    </source>
</evidence>
<dbReference type="OrthoDB" id="1606438at2759"/>
<feature type="domain" description="O-methyltransferase dimerisation" evidence="6">
    <location>
        <begin position="77"/>
        <end position="154"/>
    </location>
</feature>
<dbReference type="InterPro" id="IPR036388">
    <property type="entry name" value="WH-like_DNA-bd_sf"/>
</dbReference>
<keyword evidence="8" id="KW-1185">Reference proteome</keyword>
<feature type="active site" description="Proton acceptor" evidence="4">
    <location>
        <position position="319"/>
    </location>
</feature>
<evidence type="ECO:0000313" key="7">
    <source>
        <dbReference type="EMBL" id="PWN26362.1"/>
    </source>
</evidence>
<keyword evidence="3" id="KW-0949">S-adenosyl-L-methionine</keyword>
<feature type="domain" description="O-methyltransferase C-terminal" evidence="5">
    <location>
        <begin position="178"/>
        <end position="389"/>
    </location>
</feature>
<keyword evidence="2 7" id="KW-0808">Transferase</keyword>
<dbReference type="PANTHER" id="PTHR43712:SF2">
    <property type="entry name" value="O-METHYLTRANSFERASE CICE"/>
    <property type="match status" value="1"/>
</dbReference>
<sequence length="408" mass="45010">MSSTTPQAQLDSIDALIGSLQQLKSHISSSADKHDDAAQGTYMMPYTAEAWQAATAARQQFTSLVSLLVNPAQRLGELMFSSVTTHSMNTALDIGLFDAVPAQGAVPIAELSAATKVPAERLAPLMRHIANEGLFAETSPMSNEWQHTHLSRMLRSGGAMHLDVLQAYTRDFIEPSFEHLTPCLRSHKSGYEDYRREHIFSFLAKHPAENNKFGTVMQCMNGIVGSPLAADYDWSRFNGKTIVDVGGGVGALPALLVMPYPDLKFHVQDLEEPVAQGKAFWSATFPPQVAERVTFQAHSFFEPQPEQISDVYLMRFILHDWADADCLKILSALRSSVKAGTTLLVAEILIDADNTSWQRTMSLHMLAVFNAEERTEEQYRSLLKQTGWQLQKTSATSGPLSLLEAVAI</sequence>
<evidence type="ECO:0000256" key="2">
    <source>
        <dbReference type="ARBA" id="ARBA00022679"/>
    </source>
</evidence>
<dbReference type="GeneID" id="37028476"/>
<dbReference type="Gene3D" id="3.40.50.150">
    <property type="entry name" value="Vaccinia Virus protein VP39"/>
    <property type="match status" value="1"/>
</dbReference>
<dbReference type="PIRSF" id="PIRSF005739">
    <property type="entry name" value="O-mtase"/>
    <property type="match status" value="1"/>
</dbReference>
<keyword evidence="1 7" id="KW-0489">Methyltransferase</keyword>
<accession>A0A316UM48</accession>
<evidence type="ECO:0000259" key="6">
    <source>
        <dbReference type="Pfam" id="PF08100"/>
    </source>
</evidence>
<dbReference type="STRING" id="1569628.A0A316UM48"/>
<dbReference type="GO" id="GO:0008171">
    <property type="term" value="F:O-methyltransferase activity"/>
    <property type="evidence" value="ECO:0007669"/>
    <property type="project" value="InterPro"/>
</dbReference>
<evidence type="ECO:0000256" key="4">
    <source>
        <dbReference type="PIRSR" id="PIRSR005739-1"/>
    </source>
</evidence>
<dbReference type="InterPro" id="IPR001077">
    <property type="entry name" value="COMT_C"/>
</dbReference>
<reference evidence="7 8" key="1">
    <citation type="journal article" date="2018" name="Mol. Biol. Evol.">
        <title>Broad Genomic Sampling Reveals a Smut Pathogenic Ancestry of the Fungal Clade Ustilaginomycotina.</title>
        <authorList>
            <person name="Kijpornyongpan T."/>
            <person name="Mondo S.J."/>
            <person name="Barry K."/>
            <person name="Sandor L."/>
            <person name="Lee J."/>
            <person name="Lipzen A."/>
            <person name="Pangilinan J."/>
            <person name="LaButti K."/>
            <person name="Hainaut M."/>
            <person name="Henrissat B."/>
            <person name="Grigoriev I.V."/>
            <person name="Spatafora J.W."/>
            <person name="Aime M.C."/>
        </authorList>
    </citation>
    <scope>NUCLEOTIDE SEQUENCE [LARGE SCALE GENOMIC DNA]</scope>
    <source>
        <strain evidence="7 8">MCA 5214</strain>
    </source>
</reference>
<dbReference type="GO" id="GO:0032259">
    <property type="term" value="P:methylation"/>
    <property type="evidence" value="ECO:0007669"/>
    <property type="project" value="UniProtKB-KW"/>
</dbReference>